<keyword evidence="4" id="KW-1185">Reference proteome</keyword>
<dbReference type="SUPFAM" id="SSF54928">
    <property type="entry name" value="RNA-binding domain, RBD"/>
    <property type="match status" value="1"/>
</dbReference>
<dbReference type="VEuPathDB" id="TriTrypDB:TEOVI_000105600"/>
<dbReference type="EMBL" id="CZPT02001221">
    <property type="protein sequence ID" value="SCU69490.1"/>
    <property type="molecule type" value="Genomic_DNA"/>
</dbReference>
<dbReference type="GO" id="GO:0003723">
    <property type="term" value="F:RNA binding"/>
    <property type="evidence" value="ECO:0007669"/>
    <property type="project" value="UniProtKB-UniRule"/>
</dbReference>
<sequence>MSKLFISKLPKTVSAEEVKEFLENLMPEATRIQLLLGSQHHEHKGYAYAHFAGEEAATEALQRLCGDEPPSLHGVAITAKRASRVSDAVESDVTPLPAALAHFSHSQCVTVAPPSLVDELNGVVARCSVNDNLEAVAFATGAEAAACVASSGGRVVKCTPPRLPELLASREATKRRREEPPVVKSGEAATEGSAGDIVTAYERLGYTALSPSQLLQLVEDFLEGRGRVAVQDREGHVALLNLPAYISALE</sequence>
<dbReference type="InterPro" id="IPR012677">
    <property type="entry name" value="Nucleotide-bd_a/b_plait_sf"/>
</dbReference>
<dbReference type="SMR" id="A0A1G4IBF5"/>
<dbReference type="InterPro" id="IPR035979">
    <property type="entry name" value="RBD_domain_sf"/>
</dbReference>
<comment type="caution">
    <text evidence="3">The sequence shown here is derived from an EMBL/GenBank/DDBJ whole genome shotgun (WGS) entry which is preliminary data.</text>
</comment>
<evidence type="ECO:0000313" key="3">
    <source>
        <dbReference type="EMBL" id="SCU69490.1"/>
    </source>
</evidence>
<evidence type="ECO:0000313" key="4">
    <source>
        <dbReference type="Proteomes" id="UP000195570"/>
    </source>
</evidence>
<dbReference type="GeneID" id="92374996"/>
<keyword evidence="1" id="KW-0694">RNA-binding</keyword>
<dbReference type="Pfam" id="PF00076">
    <property type="entry name" value="RRM_1"/>
    <property type="match status" value="1"/>
</dbReference>
<reference evidence="3" key="1">
    <citation type="submission" date="2016-09" db="EMBL/GenBank/DDBJ databases">
        <authorList>
            <person name="Hebert L."/>
            <person name="Moumen B."/>
        </authorList>
    </citation>
    <scope>NUCLEOTIDE SEQUENCE [LARGE SCALE GENOMIC DNA]</scope>
    <source>
        <strain evidence="3">OVI</strain>
    </source>
</reference>
<dbReference type="CDD" id="cd00590">
    <property type="entry name" value="RRM_SF"/>
    <property type="match status" value="1"/>
</dbReference>
<dbReference type="AlphaFoldDB" id="A0A1G4IBF5"/>
<gene>
    <name evidence="3" type="ORF">TEOVI_000105600</name>
</gene>
<dbReference type="PROSITE" id="PS50102">
    <property type="entry name" value="RRM"/>
    <property type="match status" value="1"/>
</dbReference>
<name>A0A1G4IBF5_TRYEQ</name>
<evidence type="ECO:0000259" key="2">
    <source>
        <dbReference type="PROSITE" id="PS50102"/>
    </source>
</evidence>
<organism evidence="3 4">
    <name type="scientific">Trypanosoma equiperdum</name>
    <dbReference type="NCBI Taxonomy" id="5694"/>
    <lineage>
        <taxon>Eukaryota</taxon>
        <taxon>Discoba</taxon>
        <taxon>Euglenozoa</taxon>
        <taxon>Kinetoplastea</taxon>
        <taxon>Metakinetoplastina</taxon>
        <taxon>Trypanosomatida</taxon>
        <taxon>Trypanosomatidae</taxon>
        <taxon>Trypanosoma</taxon>
    </lineage>
</organism>
<accession>A0A1G4IBF5</accession>
<dbReference type="RefSeq" id="XP_067080457.1">
    <property type="nucleotide sequence ID" value="XM_067224356.1"/>
</dbReference>
<dbReference type="Proteomes" id="UP000195570">
    <property type="component" value="Unassembled WGS sequence"/>
</dbReference>
<dbReference type="InterPro" id="IPR000504">
    <property type="entry name" value="RRM_dom"/>
</dbReference>
<proteinExistence type="predicted"/>
<evidence type="ECO:0000256" key="1">
    <source>
        <dbReference type="PROSITE-ProRule" id="PRU00176"/>
    </source>
</evidence>
<dbReference type="SMART" id="SM00360">
    <property type="entry name" value="RRM"/>
    <property type="match status" value="1"/>
</dbReference>
<feature type="domain" description="RRM" evidence="2">
    <location>
        <begin position="2"/>
        <end position="90"/>
    </location>
</feature>
<dbReference type="Gene3D" id="3.30.70.330">
    <property type="match status" value="1"/>
</dbReference>
<protein>
    <submittedName>
        <fullName evidence="3">RNA-binding protein 34, putative</fullName>
    </submittedName>
</protein>